<gene>
    <name evidence="1" type="ORF">OV287_25610</name>
</gene>
<dbReference type="EMBL" id="JAPNKA010000001">
    <property type="protein sequence ID" value="MCY1077853.1"/>
    <property type="molecule type" value="Genomic_DNA"/>
</dbReference>
<sequence length="200" mass="22710">MTIFDRVSEAQKLLGKSGAHAQSPEEKKLFLLAIDALWFVWQNGQAYEFESYLKDVESKAPPRVIASFSTLDEAEAWLRSRPKPPDLALVLIADQYHVVLSSREGDRRALVPDLAIAIHIEEMTRNGPPPVVATFNTRDEADAWWGAQSEQPAQAVIQIGSERYLAAFYENIQHRAIFPFSVVERLHAIRRRREQKEAGE</sequence>
<evidence type="ECO:0000313" key="2">
    <source>
        <dbReference type="Proteomes" id="UP001207654"/>
    </source>
</evidence>
<dbReference type="RefSeq" id="WP_267536661.1">
    <property type="nucleotide sequence ID" value="NZ_JAPNKA010000001.1"/>
</dbReference>
<accession>A0ABT4A859</accession>
<evidence type="ECO:0000313" key="1">
    <source>
        <dbReference type="EMBL" id="MCY1077853.1"/>
    </source>
</evidence>
<dbReference type="Proteomes" id="UP001207654">
    <property type="component" value="Unassembled WGS sequence"/>
</dbReference>
<comment type="caution">
    <text evidence="1">The sequence shown here is derived from an EMBL/GenBank/DDBJ whole genome shotgun (WGS) entry which is preliminary data.</text>
</comment>
<proteinExistence type="predicted"/>
<reference evidence="1 2" key="1">
    <citation type="submission" date="2022-11" db="EMBL/GenBank/DDBJ databases">
        <title>Minimal conservation of predation-associated metabolite biosynthetic gene clusters underscores biosynthetic potential of Myxococcota including descriptions for ten novel species: Archangium lansinium sp. nov., Myxococcus landrumus sp. nov., Nannocystis bai.</title>
        <authorList>
            <person name="Ahearne A."/>
            <person name="Stevens C."/>
            <person name="Phillips K."/>
        </authorList>
    </citation>
    <scope>NUCLEOTIDE SEQUENCE [LARGE SCALE GENOMIC DNA]</scope>
    <source>
        <strain evidence="1 2">MIWBW</strain>
    </source>
</reference>
<organism evidence="1 2">
    <name type="scientific">Archangium lansingense</name>
    <dbReference type="NCBI Taxonomy" id="2995310"/>
    <lineage>
        <taxon>Bacteria</taxon>
        <taxon>Pseudomonadati</taxon>
        <taxon>Myxococcota</taxon>
        <taxon>Myxococcia</taxon>
        <taxon>Myxococcales</taxon>
        <taxon>Cystobacterineae</taxon>
        <taxon>Archangiaceae</taxon>
        <taxon>Archangium</taxon>
    </lineage>
</organism>
<name>A0ABT4A859_9BACT</name>
<keyword evidence="2" id="KW-1185">Reference proteome</keyword>
<protein>
    <submittedName>
        <fullName evidence="1">Head protein</fullName>
    </submittedName>
</protein>